<accession>A0ACC1PM53</accession>
<dbReference type="Proteomes" id="UP001143856">
    <property type="component" value="Unassembled WGS sequence"/>
</dbReference>
<gene>
    <name evidence="1" type="ORF">NUW58_g1016</name>
</gene>
<dbReference type="EMBL" id="JAPDGR010000100">
    <property type="protein sequence ID" value="KAJ2996302.1"/>
    <property type="molecule type" value="Genomic_DNA"/>
</dbReference>
<proteinExistence type="predicted"/>
<comment type="caution">
    <text evidence="1">The sequence shown here is derived from an EMBL/GenBank/DDBJ whole genome shotgun (WGS) entry which is preliminary data.</text>
</comment>
<protein>
    <submittedName>
        <fullName evidence="1">Uncharacterized protein</fullName>
    </submittedName>
</protein>
<evidence type="ECO:0000313" key="1">
    <source>
        <dbReference type="EMBL" id="KAJ2996302.1"/>
    </source>
</evidence>
<evidence type="ECO:0000313" key="2">
    <source>
        <dbReference type="Proteomes" id="UP001143856"/>
    </source>
</evidence>
<reference evidence="1" key="1">
    <citation type="submission" date="2022-10" db="EMBL/GenBank/DDBJ databases">
        <title>Genome Sequence of Xylaria curta.</title>
        <authorList>
            <person name="Buettner E."/>
        </authorList>
    </citation>
    <scope>NUCLEOTIDE SEQUENCE</scope>
    <source>
        <strain evidence="1">Babe10</strain>
    </source>
</reference>
<keyword evidence="2" id="KW-1185">Reference proteome</keyword>
<organism evidence="1 2">
    <name type="scientific">Xylaria curta</name>
    <dbReference type="NCBI Taxonomy" id="42375"/>
    <lineage>
        <taxon>Eukaryota</taxon>
        <taxon>Fungi</taxon>
        <taxon>Dikarya</taxon>
        <taxon>Ascomycota</taxon>
        <taxon>Pezizomycotina</taxon>
        <taxon>Sordariomycetes</taxon>
        <taxon>Xylariomycetidae</taxon>
        <taxon>Xylariales</taxon>
        <taxon>Xylariaceae</taxon>
        <taxon>Xylaria</taxon>
    </lineage>
</organism>
<sequence>MSSAFVTRPAPGFTATTVFPGGEFKDISLSEYLGQWYVIDVLALTRPRRLVSIFLPTVIDCFGRTDADAHASHRVVLLFYPLDFTFVCPTEIIQYNEALPRFKAINTTVLGVSTDSHFSHLAWTERPRKQGGLGSDLQLPLVSDKSPQDFTQLRRASRGRGHSAARPLHHRS</sequence>
<name>A0ACC1PM53_9PEZI</name>